<keyword evidence="5 6" id="KW-0456">Lyase</keyword>
<dbReference type="Proteomes" id="UP000651475">
    <property type="component" value="Unassembled WGS sequence"/>
</dbReference>
<dbReference type="PANTHER" id="PTHR42844:SF1">
    <property type="entry name" value="DIHYDRONEOPTERIN ALDOLASE 1-RELATED"/>
    <property type="match status" value="1"/>
</dbReference>
<name>A0ABR7DLM5_9BACT</name>
<dbReference type="PANTHER" id="PTHR42844">
    <property type="entry name" value="DIHYDRONEOPTERIN ALDOLASE 1-RELATED"/>
    <property type="match status" value="1"/>
</dbReference>
<gene>
    <name evidence="8" type="primary">folB</name>
    <name evidence="8" type="ORF">H8S65_06025</name>
</gene>
<evidence type="ECO:0000313" key="9">
    <source>
        <dbReference type="Proteomes" id="UP000651475"/>
    </source>
</evidence>
<dbReference type="EC" id="4.1.2.25" evidence="6"/>
<evidence type="ECO:0000256" key="1">
    <source>
        <dbReference type="ARBA" id="ARBA00001353"/>
    </source>
</evidence>
<dbReference type="GO" id="GO:0004150">
    <property type="term" value="F:dihydroneopterin aldolase activity"/>
    <property type="evidence" value="ECO:0007669"/>
    <property type="project" value="UniProtKB-EC"/>
</dbReference>
<protein>
    <recommendedName>
        <fullName evidence="6">7,8-dihydroneopterin aldolase</fullName>
        <ecNumber evidence="6">4.1.2.25</ecNumber>
    </recommendedName>
</protein>
<comment type="caution">
    <text evidence="8">The sequence shown here is derived from an EMBL/GenBank/DDBJ whole genome shotgun (WGS) entry which is preliminary data.</text>
</comment>
<evidence type="ECO:0000256" key="4">
    <source>
        <dbReference type="ARBA" id="ARBA00022909"/>
    </source>
</evidence>
<dbReference type="SMART" id="SM00905">
    <property type="entry name" value="FolB"/>
    <property type="match status" value="1"/>
</dbReference>
<proteinExistence type="inferred from homology"/>
<dbReference type="NCBIfam" id="TIGR00526">
    <property type="entry name" value="folB_dom"/>
    <property type="match status" value="1"/>
</dbReference>
<dbReference type="EMBL" id="JACOOJ010000007">
    <property type="protein sequence ID" value="MBC5632326.1"/>
    <property type="molecule type" value="Genomic_DNA"/>
</dbReference>
<comment type="function">
    <text evidence="6">Catalyzes the conversion of 7,8-dihydroneopterin to 6-hydroxymethyl-7,8-dihydropterin.</text>
</comment>
<comment type="catalytic activity">
    <reaction evidence="1 6">
        <text>7,8-dihydroneopterin = 6-hydroxymethyl-7,8-dihydropterin + glycolaldehyde</text>
        <dbReference type="Rhea" id="RHEA:10540"/>
        <dbReference type="ChEBI" id="CHEBI:17001"/>
        <dbReference type="ChEBI" id="CHEBI:17071"/>
        <dbReference type="ChEBI" id="CHEBI:44841"/>
        <dbReference type="EC" id="4.1.2.25"/>
    </reaction>
</comment>
<organism evidence="8 9">
    <name type="scientific">Parabacteroides hominis</name>
    <dbReference type="NCBI Taxonomy" id="2763057"/>
    <lineage>
        <taxon>Bacteria</taxon>
        <taxon>Pseudomonadati</taxon>
        <taxon>Bacteroidota</taxon>
        <taxon>Bacteroidia</taxon>
        <taxon>Bacteroidales</taxon>
        <taxon>Tannerellaceae</taxon>
        <taxon>Parabacteroides</taxon>
    </lineage>
</organism>
<evidence type="ECO:0000256" key="5">
    <source>
        <dbReference type="ARBA" id="ARBA00023239"/>
    </source>
</evidence>
<dbReference type="InterPro" id="IPR006157">
    <property type="entry name" value="FolB_dom"/>
</dbReference>
<keyword evidence="9" id="KW-1185">Reference proteome</keyword>
<evidence type="ECO:0000313" key="8">
    <source>
        <dbReference type="EMBL" id="MBC5632326.1"/>
    </source>
</evidence>
<keyword evidence="4 6" id="KW-0289">Folate biosynthesis</keyword>
<dbReference type="Gene3D" id="3.30.1130.10">
    <property type="match status" value="1"/>
</dbReference>
<dbReference type="RefSeq" id="WP_186929097.1">
    <property type="nucleotide sequence ID" value="NZ_JACOOJ010000007.1"/>
</dbReference>
<dbReference type="InterPro" id="IPR006156">
    <property type="entry name" value="Dihydroneopterin_aldolase"/>
</dbReference>
<evidence type="ECO:0000259" key="7">
    <source>
        <dbReference type="SMART" id="SM00905"/>
    </source>
</evidence>
<comment type="pathway">
    <text evidence="2 6">Cofactor biosynthesis; tetrahydrofolate biosynthesis; 2-amino-4-hydroxy-6-hydroxymethyl-7,8-dihydropteridine diphosphate from 7,8-dihydroneopterin triphosphate: step 3/4.</text>
</comment>
<dbReference type="Pfam" id="PF02152">
    <property type="entry name" value="FolB"/>
    <property type="match status" value="1"/>
</dbReference>
<evidence type="ECO:0000256" key="2">
    <source>
        <dbReference type="ARBA" id="ARBA00005013"/>
    </source>
</evidence>
<dbReference type="InterPro" id="IPR043133">
    <property type="entry name" value="GTP-CH-I_C/QueF"/>
</dbReference>
<evidence type="ECO:0000256" key="6">
    <source>
        <dbReference type="RuleBase" id="RU362079"/>
    </source>
</evidence>
<sequence>MTTKIELEEMRFYAYHGVMPQEAKVGNNFVVNLTLTAPLEQAVKSDELDDTINYATVYAVVKEQMDIPSKLIEHAAGRILYALKERFPELTGIELKFSKLNPPFGGDVHSASILLGETFLPPYRDK</sequence>
<reference evidence="8 9" key="1">
    <citation type="submission" date="2020-08" db="EMBL/GenBank/DDBJ databases">
        <title>Genome public.</title>
        <authorList>
            <person name="Liu C."/>
            <person name="Sun Q."/>
        </authorList>
    </citation>
    <scope>NUCLEOTIDE SEQUENCE [LARGE SCALE GENOMIC DNA]</scope>
    <source>
        <strain evidence="8 9">NSJ-79</strain>
    </source>
</reference>
<dbReference type="NCBIfam" id="TIGR00525">
    <property type="entry name" value="folB"/>
    <property type="match status" value="1"/>
</dbReference>
<accession>A0ABR7DLM5</accession>
<feature type="domain" description="Dihydroneopterin aldolase/epimerase" evidence="7">
    <location>
        <begin position="5"/>
        <end position="117"/>
    </location>
</feature>
<comment type="similarity">
    <text evidence="3 6">Belongs to the DHNA family.</text>
</comment>
<evidence type="ECO:0000256" key="3">
    <source>
        <dbReference type="ARBA" id="ARBA00005708"/>
    </source>
</evidence>
<dbReference type="SUPFAM" id="SSF55620">
    <property type="entry name" value="Tetrahydrobiopterin biosynthesis enzymes-like"/>
    <property type="match status" value="1"/>
</dbReference>